<keyword evidence="2" id="KW-0472">Membrane</keyword>
<keyword evidence="4" id="KW-1185">Reference proteome</keyword>
<feature type="compositionally biased region" description="Polar residues" evidence="1">
    <location>
        <begin position="181"/>
        <end position="208"/>
    </location>
</feature>
<proteinExistence type="predicted"/>
<dbReference type="RefSeq" id="WP_232423849.1">
    <property type="nucleotide sequence ID" value="NZ_AEMG01000015.1"/>
</dbReference>
<evidence type="ECO:0000256" key="1">
    <source>
        <dbReference type="SAM" id="MobiDB-lite"/>
    </source>
</evidence>
<feature type="compositionally biased region" description="Basic and acidic residues" evidence="1">
    <location>
        <begin position="56"/>
        <end position="65"/>
    </location>
</feature>
<feature type="transmembrane region" description="Helical" evidence="2">
    <location>
        <begin position="534"/>
        <end position="559"/>
    </location>
</feature>
<protein>
    <recommendedName>
        <fullName evidence="5">DUF4129 domain-containing protein</fullName>
    </recommendedName>
</protein>
<feature type="compositionally biased region" description="Polar residues" evidence="1">
    <location>
        <begin position="40"/>
        <end position="53"/>
    </location>
</feature>
<accession>A0A1M6XUT9</accession>
<sequence length="717" mass="77929">MNRSRYVLAVAVVATLVVASAVGGGQSTVTTSPERRVAENGTNGSIGGRTTATVPRHRDPDRVQQRGDSAAVERWLRERLAHRLGNSMVRVKRGQYEKARGIVGDRFSNQLGQYVEVQQSTPGNPNHTEQFRQGKENQRKFIDSVQEYRRTYKQYRKARRNGNTKRARQQARRLDQLAERTNQSGASLKSTYRNVSGTTGVDLNRSSRQVTTISRNISTTQSSVESAVFKRTALNVTAQSNHVSFLDPMNLTGVLTTANGSRISNRNVTLDVGNRTIETRTDGDGRFTASYRPTTLPLNKKRLTVRYHPLNESAYLESTDTVAANVTQVDSTLGLTRTPNETRFGKPVVVSGTVGAKGVSAGDVPVVVSIGDQRIGTTTTGPNGTFTVRTRLPSSIRSGNRTLRATVPLSEKALSGANATRKLRVERTNTSLSMDAARNGSRVEAHGRLRVRNDTAVNDTAVTDGTVVIRVNGNRVTSVETGPNGSYNATFELPSSVGPDQSATVVAAYEPPPSNLENAQASDVVEPVSKPASLLGWISLPWAGAALLTLVFLLGTVFVRSRRSDDMDGADEGLSGGEDARDDSTDGDVEQDLSETEDDAANELDALDTARTRLSSGDHERAVKIGYAAFRRYLLRNYDLTPWATPRELRDAAESVVTDREYQTLADLTTCYERVVFASDGISTDTVSVLLDAADGIVTDERMDQGTDERPGEDTEP</sequence>
<keyword evidence="2" id="KW-1133">Transmembrane helix</keyword>
<gene>
    <name evidence="3" type="ORF">SAMN05444342_3012</name>
</gene>
<evidence type="ECO:0000313" key="3">
    <source>
        <dbReference type="EMBL" id="SHL09724.1"/>
    </source>
</evidence>
<feature type="region of interest" description="Disordered" evidence="1">
    <location>
        <begin position="24"/>
        <end position="68"/>
    </location>
</feature>
<feature type="region of interest" description="Disordered" evidence="1">
    <location>
        <begin position="565"/>
        <end position="603"/>
    </location>
</feature>
<feature type="region of interest" description="Disordered" evidence="1">
    <location>
        <begin position="157"/>
        <end position="208"/>
    </location>
</feature>
<evidence type="ECO:0008006" key="5">
    <source>
        <dbReference type="Google" id="ProtNLM"/>
    </source>
</evidence>
<dbReference type="EMBL" id="FRAN01000004">
    <property type="protein sequence ID" value="SHL09724.1"/>
    <property type="molecule type" value="Genomic_DNA"/>
</dbReference>
<keyword evidence="2" id="KW-0812">Transmembrane</keyword>
<organism evidence="3 4">
    <name type="scientific">Haladaptatus paucihalophilus DX253</name>
    <dbReference type="NCBI Taxonomy" id="797209"/>
    <lineage>
        <taxon>Archaea</taxon>
        <taxon>Methanobacteriati</taxon>
        <taxon>Methanobacteriota</taxon>
        <taxon>Stenosarchaea group</taxon>
        <taxon>Halobacteria</taxon>
        <taxon>Halobacteriales</taxon>
        <taxon>Haladaptataceae</taxon>
        <taxon>Haladaptatus</taxon>
    </lineage>
</organism>
<feature type="compositionally biased region" description="Basic residues" evidence="1">
    <location>
        <begin position="157"/>
        <end position="171"/>
    </location>
</feature>
<evidence type="ECO:0000256" key="2">
    <source>
        <dbReference type="SAM" id="Phobius"/>
    </source>
</evidence>
<reference evidence="4" key="1">
    <citation type="submission" date="2016-11" db="EMBL/GenBank/DDBJ databases">
        <authorList>
            <person name="Varghese N."/>
            <person name="Submissions S."/>
        </authorList>
    </citation>
    <scope>NUCLEOTIDE SEQUENCE [LARGE SCALE GENOMIC DNA]</scope>
    <source>
        <strain evidence="4">DX253</strain>
    </source>
</reference>
<evidence type="ECO:0000313" key="4">
    <source>
        <dbReference type="Proteomes" id="UP000184203"/>
    </source>
</evidence>
<dbReference type="Proteomes" id="UP000184203">
    <property type="component" value="Unassembled WGS sequence"/>
</dbReference>
<name>A0A1M6XUT9_HALPU</name>
<dbReference type="AlphaFoldDB" id="A0A1M6XUT9"/>
<feature type="compositionally biased region" description="Acidic residues" evidence="1">
    <location>
        <begin position="585"/>
        <end position="603"/>
    </location>
</feature>